<dbReference type="GeneID" id="93228737"/>
<protein>
    <submittedName>
        <fullName evidence="2">Tape measure domain-containing protein</fullName>
    </submittedName>
</protein>
<dbReference type="Proteomes" id="UP000245778">
    <property type="component" value="Unassembled WGS sequence"/>
</dbReference>
<dbReference type="OrthoDB" id="90760at2"/>
<feature type="domain" description="Tape measure protein N-terminal" evidence="1">
    <location>
        <begin position="257"/>
        <end position="416"/>
    </location>
</feature>
<organism evidence="2 3">
    <name type="scientific">Intestinimonas butyriciproducens</name>
    <dbReference type="NCBI Taxonomy" id="1297617"/>
    <lineage>
        <taxon>Bacteria</taxon>
        <taxon>Bacillati</taxon>
        <taxon>Bacillota</taxon>
        <taxon>Clostridia</taxon>
        <taxon>Eubacteriales</taxon>
        <taxon>Intestinimonas</taxon>
    </lineage>
</organism>
<gene>
    <name evidence="2" type="ORF">C7373_1266</name>
</gene>
<proteinExistence type="predicted"/>
<dbReference type="InterPro" id="IPR013491">
    <property type="entry name" value="Tape_meas_N"/>
</dbReference>
<dbReference type="Pfam" id="PF20155">
    <property type="entry name" value="TMP_3"/>
    <property type="match status" value="1"/>
</dbReference>
<sequence length="704" mass="74880">MPEESINIYMSLVDKVSGPLSGIGTKTKAFSKELQELEQTTQAYSKIQDKLSKETVDYRKKLEQSSVTVREARKAFAKYKDEAHKGALDKALEEQEEYRRRLKETETAMKSNYGALKSLMDQQRKAENQGGETSLAKGLMSAGLGKLASDSLSRLAGSVLTSAIGEPQAQLVSSMVSGLISGATMGAVLGPTGAAIGAAVGGISGAISGGTEIFKARDDAFKSYYGELYSSAGERHAAELESGSGIASGRETDLISFSTLFGSRETAKTYLSELVSMANTTPFLYDDLTAMSKTLATFGYDAESILPVLSTIGDAGAALGMSTSDMTTVAQALGQMKSSDKATLEYLNILNGRGIGAVGMLAEAKGKSRGEIYNMISKGQIAGTEAVEIILSALTDGFSGAMEEQSKTFAGRSSTLEGWEQEMANAQGEAYNTLRSEGKQRQIDYYSGIADEMSGLNAMIGAGEAAQENLKEQYLREAMTTLLTGTGGSLYEGEQAETLARLHEEYTALEAAFQDASEEEKITLGEKADSLKSQAEALAEGAFGASDKMQEVRDVELELISAIRENTLALGEAAYLGDYEKQQELSVGRGGAYIDSLDLQEQAAGIRESVDHFTGPGYNGPFDVDPANWSPHAWGLGYVPYDNFPALLHQGERVLTASQARAADRGMGVNVTFSGPVTVREEADLDRLAAKLAANVVRAAELGV</sequence>
<evidence type="ECO:0000259" key="1">
    <source>
        <dbReference type="Pfam" id="PF20155"/>
    </source>
</evidence>
<dbReference type="NCBIfam" id="TIGR02675">
    <property type="entry name" value="tape_meas_nterm"/>
    <property type="match status" value="1"/>
</dbReference>
<accession>A0A2U1B9T8</accession>
<evidence type="ECO:0000313" key="3">
    <source>
        <dbReference type="Proteomes" id="UP000245778"/>
    </source>
</evidence>
<dbReference type="RefSeq" id="WP_116722654.1">
    <property type="nucleotide sequence ID" value="NZ_CP011524.1"/>
</dbReference>
<dbReference type="EMBL" id="QEKK01000026">
    <property type="protein sequence ID" value="PVY45428.1"/>
    <property type="molecule type" value="Genomic_DNA"/>
</dbReference>
<reference evidence="2 3" key="1">
    <citation type="submission" date="2018-04" db="EMBL/GenBank/DDBJ databases">
        <title>Genomic Encyclopedia of Type Strains, Phase IV (KMG-IV): sequencing the most valuable type-strain genomes for metagenomic binning, comparative biology and taxonomic classification.</title>
        <authorList>
            <person name="Goeker M."/>
        </authorList>
    </citation>
    <scope>NUCLEOTIDE SEQUENCE [LARGE SCALE GENOMIC DNA]</scope>
    <source>
        <strain evidence="2 3">DSM 26588</strain>
    </source>
</reference>
<comment type="caution">
    <text evidence="2">The sequence shown here is derived from an EMBL/GenBank/DDBJ whole genome shotgun (WGS) entry which is preliminary data.</text>
</comment>
<dbReference type="AlphaFoldDB" id="A0A2U1B9T8"/>
<evidence type="ECO:0000313" key="2">
    <source>
        <dbReference type="EMBL" id="PVY45428.1"/>
    </source>
</evidence>
<name>A0A2U1B9T8_9FIRM</name>